<organism evidence="7 8">
    <name type="scientific">Asprobacillus argus</name>
    <dbReference type="NCBI Taxonomy" id="3076534"/>
    <lineage>
        <taxon>Bacteria</taxon>
        <taxon>Pseudomonadati</taxon>
        <taxon>Bacteroidota</taxon>
        <taxon>Flavobacteriia</taxon>
        <taxon>Flavobacteriales</taxon>
        <taxon>Flavobacteriaceae</taxon>
        <taxon>Asprobacillus</taxon>
    </lineage>
</organism>
<dbReference type="InterPro" id="IPR046357">
    <property type="entry name" value="PPIase_dom_sf"/>
</dbReference>
<dbReference type="Gene3D" id="3.10.50.40">
    <property type="match status" value="1"/>
</dbReference>
<sequence length="287" mass="31535">MIKLKHILIVAILALVTYSCNRTGTGIVDNFDHAGQSIIDNDSLVKFLTNHYFDDAIDSIKPITGGETALINDSRLSSQQVTEEDVDYTLYVFTNRVGTPDPVKGFPTVMDSVLTKYKGYYLSSSATQVFFEERNSVIWFTLNGVIRGWTHGFTNFKGGKNITNNGPITYENDGKGILIMPSGLAYRNTGNSAIPANTPLVFYIRLLDLIENTDHDNDGIASILEDPDGDGDPRNDDTDSDGIPNYFDTDDDGDGRLTKDEDTNGNGDLTDDDTDGDGTPNYLDEDN</sequence>
<evidence type="ECO:0000256" key="5">
    <source>
        <dbReference type="SAM" id="MobiDB-lite"/>
    </source>
</evidence>
<evidence type="ECO:0000256" key="3">
    <source>
        <dbReference type="PROSITE-ProRule" id="PRU00277"/>
    </source>
</evidence>
<keyword evidence="3 4" id="KW-0413">Isomerase</keyword>
<dbReference type="SUPFAM" id="SSF54534">
    <property type="entry name" value="FKBP-like"/>
    <property type="match status" value="1"/>
</dbReference>
<dbReference type="PROSITE" id="PS51257">
    <property type="entry name" value="PROKAR_LIPOPROTEIN"/>
    <property type="match status" value="1"/>
</dbReference>
<evidence type="ECO:0000313" key="8">
    <source>
        <dbReference type="Proteomes" id="UP001257277"/>
    </source>
</evidence>
<evidence type="ECO:0000256" key="1">
    <source>
        <dbReference type="ARBA" id="ARBA00000971"/>
    </source>
</evidence>
<feature type="region of interest" description="Disordered" evidence="5">
    <location>
        <begin position="220"/>
        <end position="287"/>
    </location>
</feature>
<accession>A0ABU3LDR9</accession>
<evidence type="ECO:0000259" key="6">
    <source>
        <dbReference type="PROSITE" id="PS50059"/>
    </source>
</evidence>
<dbReference type="GO" id="GO:0003755">
    <property type="term" value="F:peptidyl-prolyl cis-trans isomerase activity"/>
    <property type="evidence" value="ECO:0007669"/>
    <property type="project" value="UniProtKB-EC"/>
</dbReference>
<dbReference type="EC" id="5.2.1.8" evidence="4"/>
<dbReference type="EMBL" id="JAVTTO010000002">
    <property type="protein sequence ID" value="MDT7831860.1"/>
    <property type="molecule type" value="Genomic_DNA"/>
</dbReference>
<reference evidence="7 8" key="1">
    <citation type="submission" date="2023-09" db="EMBL/GenBank/DDBJ databases">
        <title>Novel taxa isolated from Blanes Bay.</title>
        <authorList>
            <person name="Rey-Velasco X."/>
            <person name="Lucena T."/>
        </authorList>
    </citation>
    <scope>NUCLEOTIDE SEQUENCE [LARGE SCALE GENOMIC DNA]</scope>
    <source>
        <strain evidence="7 8">S356</strain>
    </source>
</reference>
<dbReference type="InterPro" id="IPR001179">
    <property type="entry name" value="PPIase_FKBP_dom"/>
</dbReference>
<evidence type="ECO:0000256" key="4">
    <source>
        <dbReference type="RuleBase" id="RU003915"/>
    </source>
</evidence>
<dbReference type="PROSITE" id="PS50059">
    <property type="entry name" value="FKBP_PPIASE"/>
    <property type="match status" value="1"/>
</dbReference>
<dbReference type="SUPFAM" id="SSF103647">
    <property type="entry name" value="TSP type-3 repeat"/>
    <property type="match status" value="1"/>
</dbReference>
<proteinExistence type="inferred from homology"/>
<dbReference type="Pfam" id="PF00254">
    <property type="entry name" value="FKBP_C"/>
    <property type="match status" value="1"/>
</dbReference>
<gene>
    <name evidence="7" type="ORF">RQM59_05675</name>
</gene>
<keyword evidence="8" id="KW-1185">Reference proteome</keyword>
<dbReference type="Proteomes" id="UP001257277">
    <property type="component" value="Unassembled WGS sequence"/>
</dbReference>
<comment type="catalytic activity">
    <reaction evidence="1 3 4">
        <text>[protein]-peptidylproline (omega=180) = [protein]-peptidylproline (omega=0)</text>
        <dbReference type="Rhea" id="RHEA:16237"/>
        <dbReference type="Rhea" id="RHEA-COMP:10747"/>
        <dbReference type="Rhea" id="RHEA-COMP:10748"/>
        <dbReference type="ChEBI" id="CHEBI:83833"/>
        <dbReference type="ChEBI" id="CHEBI:83834"/>
        <dbReference type="EC" id="5.2.1.8"/>
    </reaction>
</comment>
<dbReference type="InterPro" id="IPR028974">
    <property type="entry name" value="TSP_type-3_rpt"/>
</dbReference>
<name>A0ABU3LDR9_9FLAO</name>
<comment type="caution">
    <text evidence="7">The sequence shown here is derived from an EMBL/GenBank/DDBJ whole genome shotgun (WGS) entry which is preliminary data.</text>
</comment>
<keyword evidence="2 3" id="KW-0697">Rotamase</keyword>
<dbReference type="RefSeq" id="WP_349241115.1">
    <property type="nucleotide sequence ID" value="NZ_JAVTTO010000002.1"/>
</dbReference>
<evidence type="ECO:0000313" key="7">
    <source>
        <dbReference type="EMBL" id="MDT7831860.1"/>
    </source>
</evidence>
<protein>
    <recommendedName>
        <fullName evidence="4">Peptidyl-prolyl cis-trans isomerase</fullName>
        <ecNumber evidence="4">5.2.1.8</ecNumber>
    </recommendedName>
</protein>
<feature type="domain" description="PPIase FKBP-type" evidence="6">
    <location>
        <begin position="110"/>
        <end position="210"/>
    </location>
</feature>
<evidence type="ECO:0000256" key="2">
    <source>
        <dbReference type="ARBA" id="ARBA00023110"/>
    </source>
</evidence>
<comment type="similarity">
    <text evidence="4">Belongs to the FKBP-type PPIase family.</text>
</comment>